<dbReference type="Pfam" id="PF00576">
    <property type="entry name" value="Transthyretin"/>
    <property type="match status" value="1"/>
</dbReference>
<dbReference type="InterPro" id="IPR023418">
    <property type="entry name" value="Thyroxine_BS"/>
</dbReference>
<comment type="similarity">
    <text evidence="3 7">Belongs to the transthyretin family. 5-hydroxyisourate hydrolase subfamily.</text>
</comment>
<dbReference type="PANTHER" id="PTHR10395:SF7">
    <property type="entry name" value="5-HYDROXYISOURATE HYDROLASE"/>
    <property type="match status" value="1"/>
</dbReference>
<evidence type="ECO:0000256" key="6">
    <source>
        <dbReference type="ARBA" id="ARBA00022801"/>
    </source>
</evidence>
<keyword evidence="5 7" id="KW-0659">Purine metabolism</keyword>
<reference evidence="10" key="1">
    <citation type="submission" date="2021-03" db="EMBL/GenBank/DDBJ databases">
        <authorList>
            <person name="Tagirdzhanova G."/>
        </authorList>
    </citation>
    <scope>NUCLEOTIDE SEQUENCE</scope>
</reference>
<evidence type="ECO:0000256" key="5">
    <source>
        <dbReference type="ARBA" id="ARBA00022631"/>
    </source>
</evidence>
<dbReference type="InterPro" id="IPR014306">
    <property type="entry name" value="Hydroxyisourate_hydrolase"/>
</dbReference>
<comment type="caution">
    <text evidence="10">The sequence shown here is derived from an EMBL/GenBank/DDBJ whole genome shotgun (WGS) entry which is preliminary data.</text>
</comment>
<dbReference type="OrthoDB" id="10265230at2759"/>
<proteinExistence type="inferred from homology"/>
<sequence length="150" mass="16462">MENRSQFEPQPREPSSFLPAATTSKPKDPITCHVLDLVSGVPAPGLLVALTLLKPFGPSAAFKASTNADGRISSWEAPDGPSLAEIFENLHEHPDGGMVWSLKFETGKYYGVGNTFFPEVEVKFFVLPDRGHYHVPLLLGPWSYTTYRGS</sequence>
<dbReference type="EC" id="3.5.2.17" evidence="7"/>
<dbReference type="Gene3D" id="2.60.40.180">
    <property type="entry name" value="Transthyretin/hydroxyisourate hydrolase domain"/>
    <property type="match status" value="1"/>
</dbReference>
<dbReference type="EMBL" id="CAJPDR010000556">
    <property type="protein sequence ID" value="CAF9939580.1"/>
    <property type="molecule type" value="Genomic_DNA"/>
</dbReference>
<dbReference type="GO" id="GO:0006144">
    <property type="term" value="P:purine nucleobase metabolic process"/>
    <property type="evidence" value="ECO:0007669"/>
    <property type="project" value="UniProtKB-KW"/>
</dbReference>
<evidence type="ECO:0000256" key="7">
    <source>
        <dbReference type="RuleBase" id="RU361270"/>
    </source>
</evidence>
<evidence type="ECO:0000256" key="1">
    <source>
        <dbReference type="ARBA" id="ARBA00001043"/>
    </source>
</evidence>
<comment type="function">
    <text evidence="2">Catalyzes the hydrolysis of 5-hydroxyisourate (HIU) to 2-oxo-4-hydroxy-4-carboxy-5-ureidoimidazoline (OHCU).</text>
</comment>
<gene>
    <name evidence="10" type="ORF">ALECFALPRED_008180</name>
</gene>
<keyword evidence="6 7" id="KW-0378">Hydrolase</keyword>
<evidence type="ECO:0000259" key="9">
    <source>
        <dbReference type="Pfam" id="PF00576"/>
    </source>
</evidence>
<comment type="subunit">
    <text evidence="4 7">Homotetramer.</text>
</comment>
<dbReference type="InterPro" id="IPR023416">
    <property type="entry name" value="Transthyretin/HIU_hydrolase_d"/>
</dbReference>
<dbReference type="SUPFAM" id="SSF49472">
    <property type="entry name" value="Transthyretin (synonym: prealbumin)"/>
    <property type="match status" value="1"/>
</dbReference>
<feature type="domain" description="Transthyretin/hydroxyisourate hydrolase" evidence="9">
    <location>
        <begin position="30"/>
        <end position="149"/>
    </location>
</feature>
<organism evidence="10 11">
    <name type="scientific">Alectoria fallacina</name>
    <dbReference type="NCBI Taxonomy" id="1903189"/>
    <lineage>
        <taxon>Eukaryota</taxon>
        <taxon>Fungi</taxon>
        <taxon>Dikarya</taxon>
        <taxon>Ascomycota</taxon>
        <taxon>Pezizomycotina</taxon>
        <taxon>Lecanoromycetes</taxon>
        <taxon>OSLEUM clade</taxon>
        <taxon>Lecanoromycetidae</taxon>
        <taxon>Lecanorales</taxon>
        <taxon>Lecanorineae</taxon>
        <taxon>Parmeliaceae</taxon>
        <taxon>Alectoria</taxon>
    </lineage>
</organism>
<dbReference type="Proteomes" id="UP000664203">
    <property type="component" value="Unassembled WGS sequence"/>
</dbReference>
<dbReference type="PROSITE" id="PS00768">
    <property type="entry name" value="TRANSTHYRETIN_1"/>
    <property type="match status" value="1"/>
</dbReference>
<evidence type="ECO:0000256" key="2">
    <source>
        <dbReference type="ARBA" id="ARBA00002704"/>
    </source>
</evidence>
<dbReference type="GO" id="GO:0033971">
    <property type="term" value="F:hydroxyisourate hydrolase activity"/>
    <property type="evidence" value="ECO:0007669"/>
    <property type="project" value="UniProtKB-EC"/>
</dbReference>
<dbReference type="NCBIfam" id="TIGR02962">
    <property type="entry name" value="hdxy_isourate"/>
    <property type="match status" value="1"/>
</dbReference>
<comment type="catalytic activity">
    <reaction evidence="1 7">
        <text>5-hydroxyisourate + H2O = 5-hydroxy-2-oxo-4-ureido-2,5-dihydro-1H-imidazole-5-carboxylate + H(+)</text>
        <dbReference type="Rhea" id="RHEA:23736"/>
        <dbReference type="ChEBI" id="CHEBI:15377"/>
        <dbReference type="ChEBI" id="CHEBI:15378"/>
        <dbReference type="ChEBI" id="CHEBI:18072"/>
        <dbReference type="ChEBI" id="CHEBI:58639"/>
        <dbReference type="EC" id="3.5.2.17"/>
    </reaction>
</comment>
<evidence type="ECO:0000256" key="3">
    <source>
        <dbReference type="ARBA" id="ARBA00009850"/>
    </source>
</evidence>
<dbReference type="InterPro" id="IPR036817">
    <property type="entry name" value="Transthyretin/HIU_hydrolase_sf"/>
</dbReference>
<protein>
    <recommendedName>
        <fullName evidence="7">5-hydroxyisourate hydrolase</fullName>
        <shortName evidence="7">HIU hydrolase</shortName>
        <shortName evidence="7">HIUHase</shortName>
        <ecNumber evidence="7">3.5.2.17</ecNumber>
    </recommendedName>
</protein>
<feature type="region of interest" description="Disordered" evidence="8">
    <location>
        <begin position="1"/>
        <end position="25"/>
    </location>
</feature>
<accession>A0A8H3J2L8</accession>
<evidence type="ECO:0000256" key="4">
    <source>
        <dbReference type="ARBA" id="ARBA00011881"/>
    </source>
</evidence>
<evidence type="ECO:0000313" key="11">
    <source>
        <dbReference type="Proteomes" id="UP000664203"/>
    </source>
</evidence>
<dbReference type="AlphaFoldDB" id="A0A8H3J2L8"/>
<keyword evidence="11" id="KW-1185">Reference proteome</keyword>
<dbReference type="CDD" id="cd05822">
    <property type="entry name" value="TLP_HIUase"/>
    <property type="match status" value="1"/>
</dbReference>
<name>A0A8H3J2L8_9LECA</name>
<dbReference type="PANTHER" id="PTHR10395">
    <property type="entry name" value="URICASE AND TRANSTHYRETIN-RELATED"/>
    <property type="match status" value="1"/>
</dbReference>
<evidence type="ECO:0000313" key="10">
    <source>
        <dbReference type="EMBL" id="CAF9939580.1"/>
    </source>
</evidence>
<evidence type="ECO:0000256" key="8">
    <source>
        <dbReference type="SAM" id="MobiDB-lite"/>
    </source>
</evidence>